<evidence type="ECO:0000259" key="3">
    <source>
        <dbReference type="Pfam" id="PF00294"/>
    </source>
</evidence>
<dbReference type="Pfam" id="PF00294">
    <property type="entry name" value="PfkB"/>
    <property type="match status" value="1"/>
</dbReference>
<reference evidence="4 5" key="1">
    <citation type="submission" date="2020-02" db="EMBL/GenBank/DDBJ databases">
        <title>Fructobacillus sp. isolated from paper mulberry of Taiwan.</title>
        <authorList>
            <person name="Lin S.-T."/>
        </authorList>
    </citation>
    <scope>NUCLEOTIDE SEQUENCE [LARGE SCALE GENOMIC DNA]</scope>
    <source>
        <strain evidence="4 5">M1-10</strain>
    </source>
</reference>
<keyword evidence="2 4" id="KW-0418">Kinase</keyword>
<proteinExistence type="predicted"/>
<dbReference type="Proteomes" id="UP001519418">
    <property type="component" value="Unassembled WGS sequence"/>
</dbReference>
<dbReference type="SUPFAM" id="SSF53613">
    <property type="entry name" value="Ribokinase-like"/>
    <property type="match status" value="1"/>
</dbReference>
<evidence type="ECO:0000313" key="4">
    <source>
        <dbReference type="EMBL" id="MBS9334594.1"/>
    </source>
</evidence>
<dbReference type="InterPro" id="IPR029056">
    <property type="entry name" value="Ribokinase-like"/>
</dbReference>
<dbReference type="EMBL" id="JAAMFI010000001">
    <property type="protein sequence ID" value="MBS9334594.1"/>
    <property type="molecule type" value="Genomic_DNA"/>
</dbReference>
<gene>
    <name evidence="4" type="ORF">G6R27_00900</name>
</gene>
<dbReference type="RefSeq" id="WP_213819211.1">
    <property type="nucleotide sequence ID" value="NZ_JAAMFI010000001.1"/>
</dbReference>
<dbReference type="GO" id="GO:0016301">
    <property type="term" value="F:kinase activity"/>
    <property type="evidence" value="ECO:0007669"/>
    <property type="project" value="UniProtKB-KW"/>
</dbReference>
<dbReference type="PANTHER" id="PTHR10584">
    <property type="entry name" value="SUGAR KINASE"/>
    <property type="match status" value="1"/>
</dbReference>
<comment type="caution">
    <text evidence="4">The sequence shown here is derived from an EMBL/GenBank/DDBJ whole genome shotgun (WGS) entry which is preliminary data.</text>
</comment>
<evidence type="ECO:0000256" key="2">
    <source>
        <dbReference type="ARBA" id="ARBA00022777"/>
    </source>
</evidence>
<sequence>MKINLIGTTFVDVLFKMKEVKILFDNISFAEEGRLTPGGNGSNVAINLCRKGLDVDYYGQVGNDTHGQFLKEQFAHFGINMEGLRVSPVEQTGMSLILVNQSGERSVTSFQGSNDYFDFNTFTSRGDAVVIAGIGLLPNVDSRIGEILQETKANGIPVFLGGSPNIAVIRRFLMSGQYRDVDFFFLNIREACDVARTSDVLQAGYFFQKFGVKNVFITAGPNGIHYFGEGQVYQYVRIRSVQPCDSTGAGDAFMAGTIHHYLLTQEIDEAIFAGHQMALETINKIGAVPVKGDLK</sequence>
<organism evidence="4 5">
    <name type="scientific">Fructobacillus papyriferae</name>
    <dbReference type="NCBI Taxonomy" id="2713171"/>
    <lineage>
        <taxon>Bacteria</taxon>
        <taxon>Bacillati</taxon>
        <taxon>Bacillota</taxon>
        <taxon>Bacilli</taxon>
        <taxon>Lactobacillales</taxon>
        <taxon>Lactobacillaceae</taxon>
        <taxon>Fructobacillus</taxon>
    </lineage>
</organism>
<evidence type="ECO:0000256" key="1">
    <source>
        <dbReference type="ARBA" id="ARBA00022679"/>
    </source>
</evidence>
<accession>A0ABS5QNB8</accession>
<dbReference type="InterPro" id="IPR011611">
    <property type="entry name" value="PfkB_dom"/>
</dbReference>
<feature type="domain" description="Carbohydrate kinase PfkB" evidence="3">
    <location>
        <begin position="6"/>
        <end position="287"/>
    </location>
</feature>
<name>A0ABS5QNB8_9LACO</name>
<dbReference type="Gene3D" id="3.40.1190.20">
    <property type="match status" value="1"/>
</dbReference>
<keyword evidence="5" id="KW-1185">Reference proteome</keyword>
<dbReference type="PANTHER" id="PTHR10584:SF166">
    <property type="entry name" value="RIBOKINASE"/>
    <property type="match status" value="1"/>
</dbReference>
<protein>
    <submittedName>
        <fullName evidence="4">Carbohydrate kinase family protein</fullName>
    </submittedName>
</protein>
<evidence type="ECO:0000313" key="5">
    <source>
        <dbReference type="Proteomes" id="UP001519418"/>
    </source>
</evidence>
<keyword evidence="1" id="KW-0808">Transferase</keyword>